<evidence type="ECO:0000259" key="9">
    <source>
        <dbReference type="Pfam" id="PF18317"/>
    </source>
</evidence>
<dbReference type="SUPFAM" id="SSF51735">
    <property type="entry name" value="NAD(P)-binding Rossmann-fold domains"/>
    <property type="match status" value="1"/>
</dbReference>
<dbReference type="HAMAP" id="MF_00222">
    <property type="entry name" value="Shikimate_DH_AroE"/>
    <property type="match status" value="1"/>
</dbReference>
<dbReference type="InterPro" id="IPR041121">
    <property type="entry name" value="SDH_C"/>
</dbReference>
<feature type="binding site" evidence="7">
    <location>
        <begin position="22"/>
        <end position="24"/>
    </location>
    <ligand>
        <name>shikimate</name>
        <dbReference type="ChEBI" id="CHEBI:36208"/>
    </ligand>
</feature>
<dbReference type="Gene3D" id="3.40.50.10860">
    <property type="entry name" value="Leucine Dehydrogenase, chain A, domain 1"/>
    <property type="match status" value="1"/>
</dbReference>
<feature type="binding site" evidence="7">
    <location>
        <position position="94"/>
    </location>
    <ligand>
        <name>shikimate</name>
        <dbReference type="ChEBI" id="CHEBI:36208"/>
    </ligand>
</feature>
<dbReference type="PANTHER" id="PTHR21089">
    <property type="entry name" value="SHIKIMATE DEHYDROGENASE"/>
    <property type="match status" value="1"/>
</dbReference>
<protein>
    <recommendedName>
        <fullName evidence="2 7">Shikimate dehydrogenase (NADP(+))</fullName>
        <shortName evidence="7">SDH</shortName>
        <ecNumber evidence="2 7">1.1.1.25</ecNumber>
    </recommendedName>
</protein>
<dbReference type="NCBIfam" id="TIGR00507">
    <property type="entry name" value="aroE"/>
    <property type="match status" value="1"/>
</dbReference>
<organism evidence="10 11">
    <name type="scientific">Candidatus Synechococcus calcipolaris G9</name>
    <dbReference type="NCBI Taxonomy" id="1497997"/>
    <lineage>
        <taxon>Bacteria</taxon>
        <taxon>Bacillati</taxon>
        <taxon>Cyanobacteriota</taxon>
        <taxon>Cyanophyceae</taxon>
        <taxon>Synechococcales</taxon>
        <taxon>Synechococcaceae</taxon>
        <taxon>Synechococcus</taxon>
    </lineage>
</organism>
<evidence type="ECO:0000313" key="11">
    <source>
        <dbReference type="Proteomes" id="UP001154265"/>
    </source>
</evidence>
<dbReference type="RefSeq" id="WP_277867225.1">
    <property type="nucleotide sequence ID" value="NZ_JAKKUT010000002.1"/>
</dbReference>
<feature type="domain" description="Shikimate dehydrogenase substrate binding N-terminal" evidence="8">
    <location>
        <begin position="14"/>
        <end position="96"/>
    </location>
</feature>
<reference evidence="10" key="2">
    <citation type="submission" date="2022-01" db="EMBL/GenBank/DDBJ databases">
        <authorList>
            <person name="Zivanovic Y."/>
            <person name="Moreira D."/>
            <person name="Lopez-Garcia P."/>
        </authorList>
    </citation>
    <scope>NUCLEOTIDE SEQUENCE</scope>
    <source>
        <strain evidence="10">G9</strain>
    </source>
</reference>
<comment type="function">
    <text evidence="7">Involved in the biosynthesis of the chorismate, which leads to the biosynthesis of aromatic amino acids. Catalyzes the reversible NADPH linked reduction of 3-dehydroshikimate (DHSA) to yield shikimate (SA).</text>
</comment>
<reference evidence="10" key="1">
    <citation type="journal article" date="2022" name="Genome Biol. Evol.">
        <title>A New Gene Family Diagnostic for Intracellular Biomineralization of Amorphous Ca Carbonates by Cyanobacteria.</title>
        <authorList>
            <person name="Benzerara K."/>
            <person name="Duprat E."/>
            <person name="Bitard-Feildel T."/>
            <person name="Caumes G."/>
            <person name="Cassier-Chauvat C."/>
            <person name="Chauvat F."/>
            <person name="Dezi M."/>
            <person name="Diop S.I."/>
            <person name="Gaschignard G."/>
            <person name="Gorgen S."/>
            <person name="Gugger M."/>
            <person name="Lopez-Garcia P."/>
            <person name="Millet M."/>
            <person name="Skouri-Panet F."/>
            <person name="Moreira D."/>
            <person name="Callebaut I."/>
        </authorList>
    </citation>
    <scope>NUCLEOTIDE SEQUENCE</scope>
    <source>
        <strain evidence="10">G9</strain>
    </source>
</reference>
<feature type="binding site" evidence="7">
    <location>
        <position position="109"/>
    </location>
    <ligand>
        <name>shikimate</name>
        <dbReference type="ChEBI" id="CHEBI:36208"/>
    </ligand>
</feature>
<feature type="binding site" evidence="7">
    <location>
        <position position="252"/>
    </location>
    <ligand>
        <name>NADP(+)</name>
        <dbReference type="ChEBI" id="CHEBI:58349"/>
    </ligand>
</feature>
<feature type="domain" description="SDH C-terminal" evidence="9">
    <location>
        <begin position="252"/>
        <end position="282"/>
    </location>
</feature>
<evidence type="ECO:0000256" key="4">
    <source>
        <dbReference type="ARBA" id="ARBA00022857"/>
    </source>
</evidence>
<sequence>MKFPIVGTTQLLGVIGDPIGHTLSPVIHNRALAALGLDYVYLPFAVKPADMAVAIAGLGALNVQGFNVTIPHKQSVIAHLGEITPLAAQVGAVNTVWPTEKGWAGTNTDVQGFLAPLRSLSQSWQETQVMILGYGGAARAVVAACDQLGCQGMTIAGRNPEKLAAFGQSWPQLKAPLKTILWEHLTPNLSEAALVVNTTPIGMAPHGDQSPLSQEQLAQLASTAIVYDLIYKPRPTRLLAHAHAQGLHTIDGLEMLIHQGAIALEQWIGQPPDITVMINAAQEFLGLNC</sequence>
<evidence type="ECO:0000256" key="2">
    <source>
        <dbReference type="ARBA" id="ARBA00012962"/>
    </source>
</evidence>
<name>A0ABT6F0G6_9SYNE</name>
<evidence type="ECO:0000256" key="5">
    <source>
        <dbReference type="ARBA" id="ARBA00023002"/>
    </source>
</evidence>
<dbReference type="Pfam" id="PF08501">
    <property type="entry name" value="Shikimate_dh_N"/>
    <property type="match status" value="1"/>
</dbReference>
<keyword evidence="4 7" id="KW-0521">NADP</keyword>
<keyword evidence="3 7" id="KW-0028">Amino-acid biosynthesis</keyword>
<gene>
    <name evidence="7" type="primary">aroE</name>
    <name evidence="10" type="ORF">L3556_10500</name>
</gene>
<dbReference type="InterPro" id="IPR011342">
    <property type="entry name" value="Shikimate_DH"/>
</dbReference>
<dbReference type="InterPro" id="IPR046346">
    <property type="entry name" value="Aminoacid_DH-like_N_sf"/>
</dbReference>
<comment type="caution">
    <text evidence="7">Lacks conserved residue(s) required for the propagation of feature annotation.</text>
</comment>
<dbReference type="Proteomes" id="UP001154265">
    <property type="component" value="Unassembled WGS sequence"/>
</dbReference>
<feature type="binding site" evidence="7">
    <location>
        <position position="69"/>
    </location>
    <ligand>
        <name>shikimate</name>
        <dbReference type="ChEBI" id="CHEBI:36208"/>
    </ligand>
</feature>
<evidence type="ECO:0000256" key="3">
    <source>
        <dbReference type="ARBA" id="ARBA00022605"/>
    </source>
</evidence>
<dbReference type="InterPro" id="IPR013708">
    <property type="entry name" value="Shikimate_DH-bd_N"/>
</dbReference>
<evidence type="ECO:0000256" key="1">
    <source>
        <dbReference type="ARBA" id="ARBA00004871"/>
    </source>
</evidence>
<accession>A0ABT6F0G6</accession>
<comment type="catalytic activity">
    <reaction evidence="7">
        <text>shikimate + NADP(+) = 3-dehydroshikimate + NADPH + H(+)</text>
        <dbReference type="Rhea" id="RHEA:17737"/>
        <dbReference type="ChEBI" id="CHEBI:15378"/>
        <dbReference type="ChEBI" id="CHEBI:16630"/>
        <dbReference type="ChEBI" id="CHEBI:36208"/>
        <dbReference type="ChEBI" id="CHEBI:57783"/>
        <dbReference type="ChEBI" id="CHEBI:58349"/>
        <dbReference type="EC" id="1.1.1.25"/>
    </reaction>
</comment>
<comment type="subunit">
    <text evidence="7">Homodimer.</text>
</comment>
<comment type="caution">
    <text evidence="10">The sequence shown here is derived from an EMBL/GenBank/DDBJ whole genome shotgun (WGS) entry which is preliminary data.</text>
</comment>
<evidence type="ECO:0000256" key="7">
    <source>
        <dbReference type="HAMAP-Rule" id="MF_00222"/>
    </source>
</evidence>
<dbReference type="EC" id="1.1.1.25" evidence="2 7"/>
<feature type="binding site" evidence="7">
    <location>
        <position position="229"/>
    </location>
    <ligand>
        <name>NADP(+)</name>
        <dbReference type="ChEBI" id="CHEBI:58349"/>
    </ligand>
</feature>
<dbReference type="PANTHER" id="PTHR21089:SF1">
    <property type="entry name" value="BIFUNCTIONAL 3-DEHYDROQUINATE DEHYDRATASE_SHIKIMATE DEHYDROGENASE, CHLOROPLASTIC"/>
    <property type="match status" value="1"/>
</dbReference>
<feature type="binding site" evidence="7">
    <location>
        <position position="231"/>
    </location>
    <ligand>
        <name>shikimate</name>
        <dbReference type="ChEBI" id="CHEBI:36208"/>
    </ligand>
</feature>
<dbReference type="Gene3D" id="3.40.50.720">
    <property type="entry name" value="NAD(P)-binding Rossmann-like Domain"/>
    <property type="match status" value="1"/>
</dbReference>
<evidence type="ECO:0000313" key="10">
    <source>
        <dbReference type="EMBL" id="MDG2991356.1"/>
    </source>
</evidence>
<proteinExistence type="inferred from homology"/>
<dbReference type="CDD" id="cd01065">
    <property type="entry name" value="NAD_bind_Shikimate_DH"/>
    <property type="match status" value="1"/>
</dbReference>
<evidence type="ECO:0000259" key="8">
    <source>
        <dbReference type="Pfam" id="PF08501"/>
    </source>
</evidence>
<keyword evidence="5 7" id="KW-0560">Oxidoreductase</keyword>
<comment type="pathway">
    <text evidence="1 7">Metabolic intermediate biosynthesis; chorismate biosynthesis; chorismate from D-erythrose 4-phosphate and phosphoenolpyruvate: step 4/7.</text>
</comment>
<dbReference type="EMBL" id="JAKKUT010000002">
    <property type="protein sequence ID" value="MDG2991356.1"/>
    <property type="molecule type" value="Genomic_DNA"/>
</dbReference>
<keyword evidence="11" id="KW-1185">Reference proteome</keyword>
<feature type="active site" description="Proton acceptor" evidence="7">
    <location>
        <position position="73"/>
    </location>
</feature>
<comment type="similarity">
    <text evidence="7">Belongs to the shikimate dehydrogenase family.</text>
</comment>
<dbReference type="SUPFAM" id="SSF53223">
    <property type="entry name" value="Aminoacid dehydrogenase-like, N-terminal domain"/>
    <property type="match status" value="1"/>
</dbReference>
<dbReference type="InterPro" id="IPR022893">
    <property type="entry name" value="Shikimate_DH_fam"/>
</dbReference>
<dbReference type="Pfam" id="PF18317">
    <property type="entry name" value="SDH_C"/>
    <property type="match status" value="1"/>
</dbReference>
<feature type="binding site" evidence="7">
    <location>
        <begin position="133"/>
        <end position="137"/>
    </location>
    <ligand>
        <name>NADP(+)</name>
        <dbReference type="ChEBI" id="CHEBI:58349"/>
    </ligand>
</feature>
<feature type="binding site" evidence="7">
    <location>
        <position position="259"/>
    </location>
    <ligand>
        <name>shikimate</name>
        <dbReference type="ChEBI" id="CHEBI:36208"/>
    </ligand>
</feature>
<dbReference type="InterPro" id="IPR036291">
    <property type="entry name" value="NAD(P)-bd_dom_sf"/>
</dbReference>
<dbReference type="NCBIfam" id="NF001314">
    <property type="entry name" value="PRK00258.2-2"/>
    <property type="match status" value="1"/>
</dbReference>
<dbReference type="GO" id="GO:0004764">
    <property type="term" value="F:shikimate 3-dehydrogenase (NADP+) activity"/>
    <property type="evidence" value="ECO:0007669"/>
    <property type="project" value="UniProtKB-EC"/>
</dbReference>
<evidence type="ECO:0000256" key="6">
    <source>
        <dbReference type="ARBA" id="ARBA00023141"/>
    </source>
</evidence>
<keyword evidence="6 7" id="KW-0057">Aromatic amino acid biosynthesis</keyword>